<proteinExistence type="predicted"/>
<dbReference type="AlphaFoldDB" id="A0A8H3G627"/>
<gene>
    <name evidence="3" type="ORF">HETSPECPRED_010466</name>
</gene>
<keyword evidence="4" id="KW-1185">Reference proteome</keyword>
<dbReference type="OrthoDB" id="3364132at2759"/>
<evidence type="ECO:0000256" key="1">
    <source>
        <dbReference type="SAM" id="MobiDB-lite"/>
    </source>
</evidence>
<organism evidence="3 4">
    <name type="scientific">Heterodermia speciosa</name>
    <dbReference type="NCBI Taxonomy" id="116794"/>
    <lineage>
        <taxon>Eukaryota</taxon>
        <taxon>Fungi</taxon>
        <taxon>Dikarya</taxon>
        <taxon>Ascomycota</taxon>
        <taxon>Pezizomycotina</taxon>
        <taxon>Lecanoromycetes</taxon>
        <taxon>OSLEUM clade</taxon>
        <taxon>Lecanoromycetidae</taxon>
        <taxon>Caliciales</taxon>
        <taxon>Physciaceae</taxon>
        <taxon>Heterodermia</taxon>
    </lineage>
</organism>
<dbReference type="EMBL" id="CAJPDS010000095">
    <property type="protein sequence ID" value="CAF9936841.1"/>
    <property type="molecule type" value="Genomic_DNA"/>
</dbReference>
<dbReference type="InterPro" id="IPR057678">
    <property type="entry name" value="DUF7918"/>
</dbReference>
<name>A0A8H3G627_9LECA</name>
<dbReference type="PANTHER" id="PTHR36223">
    <property type="entry name" value="BETA-LACTAMASE-TYPE TRANSPEPTIDASE FOLD DOMAIN CONTAINING PROTEIN"/>
    <property type="match status" value="1"/>
</dbReference>
<feature type="region of interest" description="Disordered" evidence="1">
    <location>
        <begin position="256"/>
        <end position="298"/>
    </location>
</feature>
<dbReference type="Pfam" id="PF25534">
    <property type="entry name" value="DUF7918"/>
    <property type="match status" value="1"/>
</dbReference>
<feature type="domain" description="DUF7918" evidence="2">
    <location>
        <begin position="6"/>
        <end position="225"/>
    </location>
</feature>
<dbReference type="Proteomes" id="UP000664521">
    <property type="component" value="Unassembled WGS sequence"/>
</dbReference>
<evidence type="ECO:0000313" key="3">
    <source>
        <dbReference type="EMBL" id="CAF9936841.1"/>
    </source>
</evidence>
<evidence type="ECO:0000313" key="4">
    <source>
        <dbReference type="Proteomes" id="UP000664521"/>
    </source>
</evidence>
<evidence type="ECO:0000259" key="2">
    <source>
        <dbReference type="Pfam" id="PF25534"/>
    </source>
</evidence>
<comment type="caution">
    <text evidence="3">The sequence shown here is derived from an EMBL/GenBank/DDBJ whole genome shotgun (WGS) entry which is preliminary data.</text>
</comment>
<dbReference type="PANTHER" id="PTHR36223:SF1">
    <property type="entry name" value="TRANSCRIPTION ELONGATION FACTOR EAF N-TERMINAL DOMAIN-CONTAINING PROTEIN"/>
    <property type="match status" value="1"/>
</dbReference>
<protein>
    <recommendedName>
        <fullName evidence="2">DUF7918 domain-containing protein</fullName>
    </recommendedName>
</protein>
<sequence>MAFMTGLKVDILTNGSALPMYADPDVSEDGSDSHTKYIKATTGAKFTVRVTVQDGFAWGKCDLVRITAYFDGDHGWVNDIWAQKTVAEFSTVSRWCQASSQWKSGSLTFGSLEIKEATDRVPDFNQLSSLGKIRITSQRCCYSAYQPPRTPVSHKDTRISEVSEKVLKGKAISHTVDLIEQYPSRAPNTALKVEPVLGPMGKLYTSNVLYRSKRTLQMLGCIKKTPSPEPEIARDSKEEIRSLRARLARLEREHDIKTVTSDASSARVKRERLHTEDRGSRKRSRRSGSIEVVDLTLD</sequence>
<reference evidence="3" key="1">
    <citation type="submission" date="2021-03" db="EMBL/GenBank/DDBJ databases">
        <authorList>
            <person name="Tagirdzhanova G."/>
        </authorList>
    </citation>
    <scope>NUCLEOTIDE SEQUENCE</scope>
</reference>
<accession>A0A8H3G627</accession>